<name>A0A0F9X2T3_9ZZZZ</name>
<dbReference type="SUPFAM" id="SSF48498">
    <property type="entry name" value="Tetracyclin repressor-like, C-terminal domain"/>
    <property type="match status" value="1"/>
</dbReference>
<feature type="domain" description="HTH tetR-type" evidence="4">
    <location>
        <begin position="1"/>
        <end position="61"/>
    </location>
</feature>
<keyword evidence="1" id="KW-0805">Transcription regulation</keyword>
<dbReference type="InterPro" id="IPR036271">
    <property type="entry name" value="Tet_transcr_reg_TetR-rel_C_sf"/>
</dbReference>
<dbReference type="AlphaFoldDB" id="A0A0F9X2T3"/>
<keyword evidence="3" id="KW-0804">Transcription</keyword>
<gene>
    <name evidence="5" type="ORF">LCGC14_0202150</name>
</gene>
<keyword evidence="2" id="KW-0238">DNA-binding</keyword>
<organism evidence="5">
    <name type="scientific">marine sediment metagenome</name>
    <dbReference type="NCBI Taxonomy" id="412755"/>
    <lineage>
        <taxon>unclassified sequences</taxon>
        <taxon>metagenomes</taxon>
        <taxon>ecological metagenomes</taxon>
    </lineage>
</organism>
<dbReference type="PRINTS" id="PR00455">
    <property type="entry name" value="HTHTETR"/>
</dbReference>
<evidence type="ECO:0000256" key="2">
    <source>
        <dbReference type="ARBA" id="ARBA00023125"/>
    </source>
</evidence>
<evidence type="ECO:0000256" key="3">
    <source>
        <dbReference type="ARBA" id="ARBA00023163"/>
    </source>
</evidence>
<dbReference type="Gene3D" id="1.10.357.10">
    <property type="entry name" value="Tetracycline Repressor, domain 2"/>
    <property type="match status" value="1"/>
</dbReference>
<dbReference type="InterPro" id="IPR009057">
    <property type="entry name" value="Homeodomain-like_sf"/>
</dbReference>
<dbReference type="EMBL" id="LAZR01000089">
    <property type="protein sequence ID" value="KKN93126.1"/>
    <property type="molecule type" value="Genomic_DNA"/>
</dbReference>
<dbReference type="PANTHER" id="PTHR47506:SF6">
    <property type="entry name" value="HTH-TYPE TRANSCRIPTIONAL REPRESSOR NEMR"/>
    <property type="match status" value="1"/>
</dbReference>
<evidence type="ECO:0000313" key="5">
    <source>
        <dbReference type="EMBL" id="KKN93126.1"/>
    </source>
</evidence>
<evidence type="ECO:0000256" key="1">
    <source>
        <dbReference type="ARBA" id="ARBA00023015"/>
    </source>
</evidence>
<dbReference type="SUPFAM" id="SSF46689">
    <property type="entry name" value="Homeodomain-like"/>
    <property type="match status" value="1"/>
</dbReference>
<dbReference type="PANTHER" id="PTHR47506">
    <property type="entry name" value="TRANSCRIPTIONAL REGULATORY PROTEIN"/>
    <property type="match status" value="1"/>
</dbReference>
<proteinExistence type="predicted"/>
<protein>
    <recommendedName>
        <fullName evidence="4">HTH tetR-type domain-containing protein</fullName>
    </recommendedName>
</protein>
<reference evidence="5" key="1">
    <citation type="journal article" date="2015" name="Nature">
        <title>Complex archaea that bridge the gap between prokaryotes and eukaryotes.</title>
        <authorList>
            <person name="Spang A."/>
            <person name="Saw J.H."/>
            <person name="Jorgensen S.L."/>
            <person name="Zaremba-Niedzwiedzka K."/>
            <person name="Martijn J."/>
            <person name="Lind A.E."/>
            <person name="van Eijk R."/>
            <person name="Schleper C."/>
            <person name="Guy L."/>
            <person name="Ettema T.J."/>
        </authorList>
    </citation>
    <scope>NUCLEOTIDE SEQUENCE</scope>
</reference>
<evidence type="ECO:0000259" key="4">
    <source>
        <dbReference type="PROSITE" id="PS50977"/>
    </source>
</evidence>
<dbReference type="Pfam" id="PF00440">
    <property type="entry name" value="TetR_N"/>
    <property type="match status" value="1"/>
</dbReference>
<dbReference type="GO" id="GO:0003677">
    <property type="term" value="F:DNA binding"/>
    <property type="evidence" value="ECO:0007669"/>
    <property type="project" value="UniProtKB-KW"/>
</dbReference>
<dbReference type="InterPro" id="IPR001647">
    <property type="entry name" value="HTH_TetR"/>
</dbReference>
<dbReference type="PROSITE" id="PS50977">
    <property type="entry name" value="HTH_TETR_2"/>
    <property type="match status" value="1"/>
</dbReference>
<sequence>MDTKTQILSIAADLLQKQSMNGFSLQDVADRVGIRKPSLFHHYRNKDALVADVIESSIQAFRKRMEAMQDQPPARRLETWLSVYVSNIGAGSKLCPVGGILGDWDHLAPDLQQRAQRLLDLQQHWLEEIALSGKYVHDANAAQEWAEDLLMIVQGALVLSRVRHSPLPLERAVTRLRERLASEGTFSSPALI</sequence>
<accession>A0A0F9X2T3</accession>
<comment type="caution">
    <text evidence="5">The sequence shown here is derived from an EMBL/GenBank/DDBJ whole genome shotgun (WGS) entry which is preliminary data.</text>
</comment>